<name>A0ACC1IJH8_9FUNG</name>
<comment type="caution">
    <text evidence="1">The sequence shown here is derived from an EMBL/GenBank/DDBJ whole genome shotgun (WGS) entry which is preliminary data.</text>
</comment>
<protein>
    <submittedName>
        <fullName evidence="1">Uncharacterized protein</fullName>
    </submittedName>
</protein>
<evidence type="ECO:0000313" key="1">
    <source>
        <dbReference type="EMBL" id="KAJ1896182.1"/>
    </source>
</evidence>
<dbReference type="EMBL" id="JANBPG010000477">
    <property type="protein sequence ID" value="KAJ1896182.1"/>
    <property type="molecule type" value="Genomic_DNA"/>
</dbReference>
<dbReference type="Proteomes" id="UP001150581">
    <property type="component" value="Unassembled WGS sequence"/>
</dbReference>
<sequence>MKFLSLTLIALSSAFLLVAGDSAPAALKQLQIGVKFRPASCPQRTSLGDKISVHYTGKLLSTSEVFDSSLDRKEPIEFTVGHGHVIKGWDQGLLNMCIGEKRRLKIPAELGYGKRGSPPVIPASADLVFDTELVAINGKTADMFEHQEL</sequence>
<accession>A0ACC1IJH8</accession>
<evidence type="ECO:0000313" key="2">
    <source>
        <dbReference type="Proteomes" id="UP001150581"/>
    </source>
</evidence>
<gene>
    <name evidence="1" type="ORF">LPJ66_004145</name>
</gene>
<reference evidence="1" key="1">
    <citation type="submission" date="2022-07" db="EMBL/GenBank/DDBJ databases">
        <title>Phylogenomic reconstructions and comparative analyses of Kickxellomycotina fungi.</title>
        <authorList>
            <person name="Reynolds N.K."/>
            <person name="Stajich J.E."/>
            <person name="Barry K."/>
            <person name="Grigoriev I.V."/>
            <person name="Crous P."/>
            <person name="Smith M.E."/>
        </authorList>
    </citation>
    <scope>NUCLEOTIDE SEQUENCE</scope>
    <source>
        <strain evidence="1">Benny 63K</strain>
    </source>
</reference>
<keyword evidence="2" id="KW-1185">Reference proteome</keyword>
<proteinExistence type="predicted"/>
<organism evidence="1 2">
    <name type="scientific">Kickxella alabastrina</name>
    <dbReference type="NCBI Taxonomy" id="61397"/>
    <lineage>
        <taxon>Eukaryota</taxon>
        <taxon>Fungi</taxon>
        <taxon>Fungi incertae sedis</taxon>
        <taxon>Zoopagomycota</taxon>
        <taxon>Kickxellomycotina</taxon>
        <taxon>Kickxellomycetes</taxon>
        <taxon>Kickxellales</taxon>
        <taxon>Kickxellaceae</taxon>
        <taxon>Kickxella</taxon>
    </lineage>
</organism>